<dbReference type="AlphaFoldDB" id="G5A9M1"/>
<dbReference type="KEGG" id="psoj:PHYSODRAFT_340408"/>
<organism evidence="2 3">
    <name type="scientific">Phytophthora sojae (strain P6497)</name>
    <name type="common">Soybean stem and root rot agent</name>
    <name type="synonym">Phytophthora megasperma f. sp. glycines</name>
    <dbReference type="NCBI Taxonomy" id="1094619"/>
    <lineage>
        <taxon>Eukaryota</taxon>
        <taxon>Sar</taxon>
        <taxon>Stramenopiles</taxon>
        <taxon>Oomycota</taxon>
        <taxon>Peronosporomycetes</taxon>
        <taxon>Peronosporales</taxon>
        <taxon>Peronosporaceae</taxon>
        <taxon>Phytophthora</taxon>
    </lineage>
</organism>
<evidence type="ECO:0008006" key="4">
    <source>
        <dbReference type="Google" id="ProtNLM"/>
    </source>
</evidence>
<accession>G5A9M1</accession>
<keyword evidence="1" id="KW-0472">Membrane</keyword>
<sequence>MSRKVWFQLVDNTGLPFKGCRPASVQSDGVRDIEDVRAKIHAAYDRFPPLGKDVLTHIPPNWLKIYESRKGYADENSAPLDEDASLDMRGGSVKDALIVEVPKTDPIPPATPLKDQEKIAQECSSLDDWSIGTVHEIPAISRFMSQLGGCTETGKIFWRLEDKQVVSLIMDGWFRKSTPDNRNAFANKTSILIGSPGIGKSTLLCLMAFYLVFKHKKNVFLYRRGFGPKKGNSLLYMTHDAGQVVYFAIPLCADTRANKIYKALARKIGAENVWGLLDGFPLDQIRRGVWEFKMLATSQQADLKSLYKFEEDEMETRFYYSGGSFALVTVARNLEQPMEKMEVQHGGAVREWKDISAFTYWVPDCDDFPNIDSIVKLKAKASSGKKSNVVYLQITGAKKHEIRRSELTKLNDIFFPDDAKQAGDTDPPLYIALCSSLAARKEFMLTSDPEVLAAQQACSDQVYVGYYEEVHSRWL</sequence>
<keyword evidence="3" id="KW-1185">Reference proteome</keyword>
<gene>
    <name evidence="2" type="ORF">PHYSODRAFT_340408</name>
</gene>
<evidence type="ECO:0000313" key="3">
    <source>
        <dbReference type="Proteomes" id="UP000002640"/>
    </source>
</evidence>
<reference evidence="2 3" key="1">
    <citation type="journal article" date="2006" name="Science">
        <title>Phytophthora genome sequences uncover evolutionary origins and mechanisms of pathogenesis.</title>
        <authorList>
            <person name="Tyler B.M."/>
            <person name="Tripathy S."/>
            <person name="Zhang X."/>
            <person name="Dehal P."/>
            <person name="Jiang R.H."/>
            <person name="Aerts A."/>
            <person name="Arredondo F.D."/>
            <person name="Baxter L."/>
            <person name="Bensasson D."/>
            <person name="Beynon J.L."/>
            <person name="Chapman J."/>
            <person name="Damasceno C.M."/>
            <person name="Dorrance A.E."/>
            <person name="Dou D."/>
            <person name="Dickerman A.W."/>
            <person name="Dubchak I.L."/>
            <person name="Garbelotto M."/>
            <person name="Gijzen M."/>
            <person name="Gordon S.G."/>
            <person name="Govers F."/>
            <person name="Grunwald N.J."/>
            <person name="Huang W."/>
            <person name="Ivors K.L."/>
            <person name="Jones R.W."/>
            <person name="Kamoun S."/>
            <person name="Krampis K."/>
            <person name="Lamour K.H."/>
            <person name="Lee M.K."/>
            <person name="McDonald W.H."/>
            <person name="Medina M."/>
            <person name="Meijer H.J."/>
            <person name="Nordberg E.K."/>
            <person name="Maclean D.J."/>
            <person name="Ospina-Giraldo M.D."/>
            <person name="Morris P.F."/>
            <person name="Phuntumart V."/>
            <person name="Putnam N.H."/>
            <person name="Rash S."/>
            <person name="Rose J.K."/>
            <person name="Sakihama Y."/>
            <person name="Salamov A.A."/>
            <person name="Savidor A."/>
            <person name="Scheuring C.F."/>
            <person name="Smith B.M."/>
            <person name="Sobral B.W."/>
            <person name="Terry A."/>
            <person name="Torto-Alalibo T.A."/>
            <person name="Win J."/>
            <person name="Xu Z."/>
            <person name="Zhang H."/>
            <person name="Grigoriev I.V."/>
            <person name="Rokhsar D.S."/>
            <person name="Boore J.L."/>
        </authorList>
    </citation>
    <scope>NUCLEOTIDE SEQUENCE [LARGE SCALE GENOMIC DNA]</scope>
    <source>
        <strain evidence="2 3">P6497</strain>
    </source>
</reference>
<evidence type="ECO:0000256" key="1">
    <source>
        <dbReference type="SAM" id="Phobius"/>
    </source>
</evidence>
<dbReference type="RefSeq" id="XP_009536867.1">
    <property type="nucleotide sequence ID" value="XM_009538572.1"/>
</dbReference>
<dbReference type="InParanoid" id="G5A9M1"/>
<feature type="transmembrane region" description="Helical" evidence="1">
    <location>
        <begin position="191"/>
        <end position="213"/>
    </location>
</feature>
<dbReference type="Proteomes" id="UP000002640">
    <property type="component" value="Unassembled WGS sequence"/>
</dbReference>
<keyword evidence="1" id="KW-1133">Transmembrane helix</keyword>
<dbReference type="GeneID" id="20647904"/>
<protein>
    <recommendedName>
        <fullName evidence="4">Crinkler (CRN) family protein</fullName>
    </recommendedName>
</protein>
<evidence type="ECO:0000313" key="2">
    <source>
        <dbReference type="EMBL" id="EGZ07301.1"/>
    </source>
</evidence>
<dbReference type="EMBL" id="JH159162">
    <property type="protein sequence ID" value="EGZ07301.1"/>
    <property type="molecule type" value="Genomic_DNA"/>
</dbReference>
<name>G5A9M1_PHYSP</name>
<keyword evidence="1" id="KW-0812">Transmembrane</keyword>
<proteinExistence type="predicted"/>